<feature type="compositionally biased region" description="Low complexity" evidence="5">
    <location>
        <begin position="1468"/>
        <end position="1479"/>
    </location>
</feature>
<feature type="domain" description="BPTI/Kunitz inhibitor" evidence="7">
    <location>
        <begin position="365"/>
        <end position="415"/>
    </location>
</feature>
<evidence type="ECO:0000256" key="3">
    <source>
        <dbReference type="ARBA" id="ARBA00023157"/>
    </source>
</evidence>
<dbReference type="Proteomes" id="UP000046395">
    <property type="component" value="Unassembled WGS sequence"/>
</dbReference>
<feature type="region of interest" description="Disordered" evidence="5">
    <location>
        <begin position="123"/>
        <end position="158"/>
    </location>
</feature>
<dbReference type="Pfam" id="PF00014">
    <property type="entry name" value="Kunitz_BPTI"/>
    <property type="match status" value="11"/>
</dbReference>
<keyword evidence="3 4" id="KW-1015">Disulfide bond</keyword>
<feature type="disulfide bond" evidence="4">
    <location>
        <begin position="201"/>
        <end position="208"/>
    </location>
</feature>
<dbReference type="PANTHER" id="PTHR10083">
    <property type="entry name" value="KUNITZ-TYPE PROTEASE INHIBITOR-RELATED"/>
    <property type="match status" value="1"/>
</dbReference>
<dbReference type="PROSITE" id="PS00484">
    <property type="entry name" value="THYROGLOBULIN_1_1"/>
    <property type="match status" value="1"/>
</dbReference>
<dbReference type="Pfam" id="PF14625">
    <property type="entry name" value="Lustrin_cystein"/>
    <property type="match status" value="2"/>
</dbReference>
<feature type="domain" description="BPTI/Kunitz inhibitor" evidence="7">
    <location>
        <begin position="504"/>
        <end position="554"/>
    </location>
</feature>
<organism evidence="9 10">
    <name type="scientific">Trichuris muris</name>
    <name type="common">Mouse whipworm</name>
    <dbReference type="NCBI Taxonomy" id="70415"/>
    <lineage>
        <taxon>Eukaryota</taxon>
        <taxon>Metazoa</taxon>
        <taxon>Ecdysozoa</taxon>
        <taxon>Nematoda</taxon>
        <taxon>Enoplea</taxon>
        <taxon>Dorylaimia</taxon>
        <taxon>Trichinellida</taxon>
        <taxon>Trichuridae</taxon>
        <taxon>Trichuris</taxon>
    </lineage>
</organism>
<feature type="domain" description="BPTI/Kunitz inhibitor" evidence="7">
    <location>
        <begin position="1081"/>
        <end position="1131"/>
    </location>
</feature>
<dbReference type="Gene3D" id="4.10.800.10">
    <property type="entry name" value="Thyroglobulin type-1"/>
    <property type="match status" value="1"/>
</dbReference>
<feature type="domain" description="BPTI/Kunitz inhibitor" evidence="7">
    <location>
        <begin position="673"/>
        <end position="723"/>
    </location>
</feature>
<feature type="region of interest" description="Disordered" evidence="5">
    <location>
        <begin position="1713"/>
        <end position="1787"/>
    </location>
</feature>
<feature type="compositionally biased region" description="Low complexity" evidence="5">
    <location>
        <begin position="123"/>
        <end position="132"/>
    </location>
</feature>
<feature type="domain" description="BPTI/Kunitz inhibitor" evidence="7">
    <location>
        <begin position="446"/>
        <end position="496"/>
    </location>
</feature>
<dbReference type="InterPro" id="IPR036857">
    <property type="entry name" value="Thyroglobulin_1_sf"/>
</dbReference>
<feature type="domain" description="BPTI/Kunitz inhibitor" evidence="7">
    <location>
        <begin position="732"/>
        <end position="782"/>
    </location>
</feature>
<keyword evidence="1" id="KW-0646">Protease inhibitor</keyword>
<dbReference type="SUPFAM" id="SSF57610">
    <property type="entry name" value="Thyroglobulin type-1 domain"/>
    <property type="match status" value="1"/>
</dbReference>
<feature type="compositionally biased region" description="Pro residues" evidence="5">
    <location>
        <begin position="1052"/>
        <end position="1065"/>
    </location>
</feature>
<keyword evidence="6" id="KW-0732">Signal</keyword>
<dbReference type="InterPro" id="IPR028150">
    <property type="entry name" value="Lustrin_cystein"/>
</dbReference>
<dbReference type="FunFam" id="4.10.410.10:FF:000020">
    <property type="entry name" value="Collagen, type VI, alpha 3"/>
    <property type="match status" value="4"/>
</dbReference>
<evidence type="ECO:0000259" key="7">
    <source>
        <dbReference type="PROSITE" id="PS50279"/>
    </source>
</evidence>
<dbReference type="InterPro" id="IPR050098">
    <property type="entry name" value="TFPI/VKTCI-like"/>
</dbReference>
<dbReference type="Pfam" id="PF00086">
    <property type="entry name" value="Thyroglobulin_1"/>
    <property type="match status" value="1"/>
</dbReference>
<dbReference type="InterPro" id="IPR036880">
    <property type="entry name" value="Kunitz_BPTI_sf"/>
</dbReference>
<dbReference type="SMART" id="SM00289">
    <property type="entry name" value="WR1"/>
    <property type="match status" value="2"/>
</dbReference>
<evidence type="ECO:0000256" key="4">
    <source>
        <dbReference type="PROSITE-ProRule" id="PRU00500"/>
    </source>
</evidence>
<feature type="region of interest" description="Disordered" evidence="5">
    <location>
        <begin position="887"/>
        <end position="909"/>
    </location>
</feature>
<feature type="compositionally biased region" description="Pro residues" evidence="5">
    <location>
        <begin position="1614"/>
        <end position="1623"/>
    </location>
</feature>
<feature type="compositionally biased region" description="Basic and acidic residues" evidence="5">
    <location>
        <begin position="145"/>
        <end position="158"/>
    </location>
</feature>
<dbReference type="CDD" id="cd00191">
    <property type="entry name" value="TY"/>
    <property type="match status" value="1"/>
</dbReference>
<evidence type="ECO:0000313" key="10">
    <source>
        <dbReference type="WBParaSite" id="TMUE_3000011420.1"/>
    </source>
</evidence>
<dbReference type="SMART" id="SM00211">
    <property type="entry name" value="TY"/>
    <property type="match status" value="1"/>
</dbReference>
<dbReference type="SUPFAM" id="SSF57362">
    <property type="entry name" value="BPTI-like"/>
    <property type="match status" value="11"/>
</dbReference>
<feature type="compositionally biased region" description="Low complexity" evidence="5">
    <location>
        <begin position="1656"/>
        <end position="1670"/>
    </location>
</feature>
<dbReference type="InterPro" id="IPR006150">
    <property type="entry name" value="Cys_repeat_1"/>
</dbReference>
<dbReference type="InterPro" id="IPR020901">
    <property type="entry name" value="Prtase_inh_Kunz-CS"/>
</dbReference>
<dbReference type="WBParaSite" id="TMUE_3000011420.1">
    <property type="protein sequence ID" value="TMUE_3000011420.1"/>
    <property type="gene ID" value="WBGene00294070"/>
</dbReference>
<feature type="compositionally biased region" description="Pro residues" evidence="5">
    <location>
        <begin position="1743"/>
        <end position="1764"/>
    </location>
</feature>
<feature type="region of interest" description="Disordered" evidence="5">
    <location>
        <begin position="1597"/>
        <end position="1698"/>
    </location>
</feature>
<accession>A0A5S6QVZ2</accession>
<feature type="region of interest" description="Disordered" evidence="5">
    <location>
        <begin position="1457"/>
        <end position="1479"/>
    </location>
</feature>
<feature type="domain" description="BPTI/Kunitz inhibitor" evidence="7">
    <location>
        <begin position="816"/>
        <end position="866"/>
    </location>
</feature>
<feature type="domain" description="BPTI/Kunitz inhibitor" evidence="7">
    <location>
        <begin position="247"/>
        <end position="297"/>
    </location>
</feature>
<dbReference type="GO" id="GO:0004867">
    <property type="term" value="F:serine-type endopeptidase inhibitor activity"/>
    <property type="evidence" value="ECO:0007669"/>
    <property type="project" value="UniProtKB-KW"/>
</dbReference>
<evidence type="ECO:0000259" key="8">
    <source>
        <dbReference type="PROSITE" id="PS51162"/>
    </source>
</evidence>
<sequence length="1902" mass="207326">MFGKKFDPSVLGLSILIAVIHCLDGSSINPCDRQIYRSECPPGPDGTSKPSQFVLRYYRRGAQCVSYPYGLCSTSGQPSLFKSRSECQRHCLSVATTESPLPTTGQISATEWSTRSSTTVAASSTATFRASTPAVSERPTGSSTEWKRKFQKNNDARKSKCRLQRMEALQASRNSSGSKVSIRTAFLPECLADGRYQPIQCDSFSLSCWCVDQDGFEKPGSRLTGGHRPDCADQEVSTPVYRLDERCLEAPEPGPCNDRLERWHFDAEDRRCNILIYGGCGGNGNNFPTKEICEKKCNAAVAVNRLCPDWSSVLTDEDGVAFECLTKTCPLGYKCFVSGSEGYCCANADTNDLAAPLLFEDESICKFPKDRGPCGNFDLRFFYDVDEGECRYFFYSGCGGNRNNFKSLAECQKFCMRELKSPSVEDTLPTTAQVLFEKPPKVENKCNFPKDAGPCKESHQRWYYNTVNEKCEPFIYSGCGGNPNNFESMLGCQETCLELDADICKHPPSVGSCTGRLQRWYFDRLTRECKMLIYTGCGGNGNNFETQASCERQCFPELARSVSPVPHPVKVSMVSHKVLPTILPLNRCFHPKSAGSCAGRFLRWYYDELEETCKSFTYSGCGGNGNNFESHEICANTCPNAKKPPATTTFETTPTMTTLPFRDDTSDAPSNPCFHPRDPGPCRASHRRWFYDAKVNMCHPFTYGGCAGNANNFETFALCMVRCGPDVMSSRCLHPADRGDCSGHFVRFYFDSGSKSCKEFVYGGCGGTGNNFSTKQECLKACSSTEADKDVKQFLKMEHKPVSIQPTLMLPAEDSCKQPKARGNCNRYELRYFFNTLAGRCEFFFYSGCGGNQNNFKTLSQCELFCSKKRPSPLLFGSSDDATPFASDAYGSTDPVHSPSAKVYSPSTNLRSDSYHIQDASTASAMSRYSGHSQTTASILSGTGEGTSYAFLPPGYKEPSLLAQYTGSTPSLPQMPGRYVTAPASPPAGRPTPTYGGPVGSEASLQPQEYVLPVREPGEHPLQPAWSDEDTEAPSVAQSAFAQKVAGTTPRLEPPPRSRPQPPGAPGKQTGGVGTSFKHKCDYPVERGPCSGQLRRWYWDKGQSKCMSFTYGGCRGNANNFGTEAKCLSECKGLPAHVCHHPKDVGVCKGYFRRWHFDSGAGRCKQFVYGGCGGNGNNFATLQECRTACLRSASTAEDTTAEYAPFPPAGGDLSKYGMEQSPTEAAHAVVATKPQGAAELGVYGTTDSEYVRTRIDGAVEPYSEHVVHETSTVPTEVTAPLEEEHMEKVRNGEVFATEQYFPTTTSESDCLMLAKCLPGWVLVADERGCQRCTYPTSVTPAPETVTTPTVSECPEVVECPEQHSMTFDTVTGCKKCEYVPLSFPEPLEHATLEPASTGLSSRAPEETEVKKCKAAEDIVCDDFCMMIADGDGCPMCFCPQGETTVSAVAPTTVPVTASARPEVEAETETSSTPEPEPTMRTPCQDKMMQKSCPLPCHTITDQIGRRKCVCPETTEAPVFETYPANATGPLDFASVGLKCTDPMDIGQCHGPMVSRYWYNKGTNACEEFAYSGCGGNRNHFYSKEECEAHCVRLTEPSYSPEPPGPVGLPAAVPQGPPTEPSYLPPGTSLNSPGAAPLPPGVGKYAPSQLAPPEIRPFAPGPAAFPQGPSPTFSPSSVPEQLRPPGRGRPEVRPATPGYYTLYTTTGLYGGVPGYFPESPSPPQKLESPNYTFFPGQPGLAPYSPSPPKPPPYVPMSPASPPPPVSSSQATRPTVDMQPPTFPERTEAYSELPSTPVIFPEAVYGQEPGFSPPYPNPAPAVQSPYDSLPATQRPHEPRQLVYCPDGEVPMQYRNGTLVRCLPGHNLCPVKSRCYFNGLDYFCCSTAEYEMDVSTHTAKGPYKS</sequence>
<dbReference type="CDD" id="cd00109">
    <property type="entry name" value="Kunitz-type"/>
    <property type="match status" value="11"/>
</dbReference>
<keyword evidence="2" id="KW-0722">Serine protease inhibitor</keyword>
<evidence type="ECO:0000256" key="2">
    <source>
        <dbReference type="ARBA" id="ARBA00022900"/>
    </source>
</evidence>
<feature type="region of interest" description="Disordered" evidence="5">
    <location>
        <begin position="1016"/>
        <end position="1076"/>
    </location>
</feature>
<name>A0A5S6QVZ2_TRIMR</name>
<feature type="signal peptide" evidence="6">
    <location>
        <begin position="1"/>
        <end position="25"/>
    </location>
</feature>
<dbReference type="Gene3D" id="4.10.410.10">
    <property type="entry name" value="Pancreatic trypsin inhibitor Kunitz domain"/>
    <property type="match status" value="11"/>
</dbReference>
<dbReference type="GO" id="GO:0005615">
    <property type="term" value="C:extracellular space"/>
    <property type="evidence" value="ECO:0007669"/>
    <property type="project" value="TreeGrafter"/>
</dbReference>
<evidence type="ECO:0000256" key="1">
    <source>
        <dbReference type="ARBA" id="ARBA00022690"/>
    </source>
</evidence>
<dbReference type="PRINTS" id="PR01217">
    <property type="entry name" value="PRICHEXTENSN"/>
</dbReference>
<feature type="domain" description="BPTI/Kunitz inhibitor" evidence="7">
    <location>
        <begin position="1539"/>
        <end position="1590"/>
    </location>
</feature>
<dbReference type="STRING" id="70415.A0A5S6QVZ2"/>
<reference evidence="10" key="1">
    <citation type="submission" date="2019-12" db="UniProtKB">
        <authorList>
            <consortium name="WormBaseParasite"/>
        </authorList>
    </citation>
    <scope>IDENTIFICATION</scope>
</reference>
<feature type="region of interest" description="Disordered" evidence="5">
    <location>
        <begin position="967"/>
        <end position="1003"/>
    </location>
</feature>
<evidence type="ECO:0000256" key="5">
    <source>
        <dbReference type="SAM" id="MobiDB-lite"/>
    </source>
</evidence>
<dbReference type="PANTHER" id="PTHR10083:SF374">
    <property type="entry name" value="BPTI_KUNITZ INHIBITOR DOMAIN-CONTAINING PROTEIN"/>
    <property type="match status" value="1"/>
</dbReference>
<comment type="caution">
    <text evidence="4">Lacks conserved residue(s) required for the propagation of feature annotation.</text>
</comment>
<dbReference type="InterPro" id="IPR000716">
    <property type="entry name" value="Thyroglobulin_1"/>
</dbReference>
<feature type="domain" description="BPTI/Kunitz inhibitor" evidence="7">
    <location>
        <begin position="588"/>
        <end position="638"/>
    </location>
</feature>
<dbReference type="InterPro" id="IPR002223">
    <property type="entry name" value="Kunitz_BPTI"/>
</dbReference>
<feature type="chain" id="PRO_5024280217" evidence="6">
    <location>
        <begin position="26"/>
        <end position="1902"/>
    </location>
</feature>
<dbReference type="SMART" id="SM00131">
    <property type="entry name" value="KU"/>
    <property type="match status" value="11"/>
</dbReference>
<evidence type="ECO:0000256" key="6">
    <source>
        <dbReference type="SAM" id="SignalP"/>
    </source>
</evidence>
<dbReference type="PRINTS" id="PR00759">
    <property type="entry name" value="BASICPTASE"/>
</dbReference>
<dbReference type="PROSITE" id="PS50279">
    <property type="entry name" value="BPTI_KUNITZ_2"/>
    <property type="match status" value="11"/>
</dbReference>
<evidence type="ECO:0000313" key="9">
    <source>
        <dbReference type="Proteomes" id="UP000046395"/>
    </source>
</evidence>
<dbReference type="PROSITE" id="PS51162">
    <property type="entry name" value="THYROGLOBULIN_1_2"/>
    <property type="match status" value="1"/>
</dbReference>
<keyword evidence="9" id="KW-1185">Reference proteome</keyword>
<dbReference type="PROSITE" id="PS00280">
    <property type="entry name" value="BPTI_KUNITZ_1"/>
    <property type="match status" value="8"/>
</dbReference>
<proteinExistence type="predicted"/>
<feature type="domain" description="Thyroglobulin type-1" evidence="8">
    <location>
        <begin position="158"/>
        <end position="231"/>
    </location>
</feature>
<feature type="domain" description="BPTI/Kunitz inhibitor" evidence="7">
    <location>
        <begin position="1139"/>
        <end position="1189"/>
    </location>
</feature>
<protein>
    <submittedName>
        <fullName evidence="10">Papilin</fullName>
    </submittedName>
</protein>